<dbReference type="InterPro" id="IPR016907">
    <property type="entry name" value="UCP029033"/>
</dbReference>
<dbReference type="RefSeq" id="WP_273638946.1">
    <property type="nucleotide sequence ID" value="NZ_JAQQXP010000001.1"/>
</dbReference>
<keyword evidence="2" id="KW-1185">Reference proteome</keyword>
<dbReference type="PANTHER" id="PTHR34387:SF2">
    <property type="entry name" value="SLR1258 PROTEIN"/>
    <property type="match status" value="1"/>
</dbReference>
<organism evidence="1 2">
    <name type="scientific">Alteromonas gilva</name>
    <dbReference type="NCBI Taxonomy" id="2987522"/>
    <lineage>
        <taxon>Bacteria</taxon>
        <taxon>Pseudomonadati</taxon>
        <taxon>Pseudomonadota</taxon>
        <taxon>Gammaproteobacteria</taxon>
        <taxon>Alteromonadales</taxon>
        <taxon>Alteromonadaceae</taxon>
        <taxon>Alteromonas/Salinimonas group</taxon>
        <taxon>Alteromonas</taxon>
    </lineage>
</organism>
<protein>
    <submittedName>
        <fullName evidence="1">SIMPL domain-containing protein</fullName>
    </submittedName>
</protein>
<evidence type="ECO:0000313" key="1">
    <source>
        <dbReference type="EMBL" id="MDC8830187.1"/>
    </source>
</evidence>
<dbReference type="EMBL" id="JAQQXP010000001">
    <property type="protein sequence ID" value="MDC8830187.1"/>
    <property type="molecule type" value="Genomic_DNA"/>
</dbReference>
<dbReference type="InterPro" id="IPR007497">
    <property type="entry name" value="SIMPL/DUF541"/>
</dbReference>
<dbReference type="PANTHER" id="PTHR34387">
    <property type="entry name" value="SLR1258 PROTEIN"/>
    <property type="match status" value="1"/>
</dbReference>
<proteinExistence type="predicted"/>
<reference evidence="1 2" key="1">
    <citation type="submission" date="2022-10" db="EMBL/GenBank/DDBJ databases">
        <title>Alteromonas sp. chi3 Genome sequencing.</title>
        <authorList>
            <person name="Park S."/>
        </authorList>
    </citation>
    <scope>NUCLEOTIDE SEQUENCE [LARGE SCALE GENOMIC DNA]</scope>
    <source>
        <strain evidence="2">chi3</strain>
    </source>
</reference>
<dbReference type="Pfam" id="PF04402">
    <property type="entry name" value="SIMPL"/>
    <property type="match status" value="1"/>
</dbReference>
<evidence type="ECO:0000313" key="2">
    <source>
        <dbReference type="Proteomes" id="UP001218788"/>
    </source>
</evidence>
<dbReference type="Proteomes" id="UP001218788">
    <property type="component" value="Unassembled WGS sequence"/>
</dbReference>
<sequence length="236" mass="26050">MKRSSASILAAGMILGLAILGGLGGNAIIAAKQWERSVLVKGLSEREYVADQVIWPIQFVEADNQLTSLYKTMASNSEKVKQYLIEQGISEDAISIGLPEVTDKLAQQYGNTNGVKFRYSGIQTVTVYSSQVMQVRGVMQNLTALLAQGVALNTNNYNARTEFIFTRLNDVKPEMIEEATLNAREVAEKFAADSNSQLGKIKRANQGQFSIFDRDSQHPHIKKVRVVSTIEYTLAD</sequence>
<comment type="caution">
    <text evidence="1">The sequence shown here is derived from an EMBL/GenBank/DDBJ whole genome shotgun (WGS) entry which is preliminary data.</text>
</comment>
<dbReference type="InterPro" id="IPR052022">
    <property type="entry name" value="26kDa_periplasmic_antigen"/>
</dbReference>
<gene>
    <name evidence="1" type="ORF">OIK42_05360</name>
</gene>
<accession>A0ABT5KZI8</accession>
<name>A0ABT5KZI8_9ALTE</name>
<dbReference type="PIRSF" id="PIRSF029033">
    <property type="entry name" value="UCP029033"/>
    <property type="match status" value="1"/>
</dbReference>